<reference evidence="2" key="1">
    <citation type="journal article" date="2020" name="Phytopathology">
        <title>Genome sequence and comparative analysis of Colletotrichum gloeosporioides isolated from Liriodendron leaves.</title>
        <authorList>
            <person name="Fu F.F."/>
            <person name="Hao Z."/>
            <person name="Wang P."/>
            <person name="Lu Y."/>
            <person name="Xue L.J."/>
            <person name="Wei G."/>
            <person name="Tian Y."/>
            <person name="Baishi H."/>
            <person name="Xu H."/>
            <person name="Shi J."/>
            <person name="Cheng T."/>
            <person name="Wang G."/>
            <person name="Yi Y."/>
            <person name="Chen J."/>
        </authorList>
    </citation>
    <scope>NUCLEOTIDE SEQUENCE</scope>
    <source>
        <strain evidence="2">Lc1</strain>
    </source>
</reference>
<protein>
    <submittedName>
        <fullName evidence="2">Uncharacterized protein</fullName>
    </submittedName>
</protein>
<feature type="non-terminal residue" evidence="2">
    <location>
        <position position="181"/>
    </location>
</feature>
<dbReference type="Proteomes" id="UP000613401">
    <property type="component" value="Unassembled WGS sequence"/>
</dbReference>
<sequence length="181" mass="20089">VQTRAPHNVQPGTTAFGAPSGPILTLRRREAQRLDRERAERANHERREGDDAVPQLNDGQREEINRIISLFNLNKTSYLDNYKLKVAMEARVSTFSNTNSIKVVAFPSLSAPLTNTGVTPSPGDHIFAGLHRVVPFGVHAARGRAAFDLFHENKKGIKEPQKLRGVALEFGEGLSEEEILR</sequence>
<dbReference type="GeneID" id="69022511"/>
<name>A0A8H4FKP0_COLGL</name>
<proteinExistence type="predicted"/>
<dbReference type="RefSeq" id="XP_045265007.1">
    <property type="nucleotide sequence ID" value="XM_045415193.1"/>
</dbReference>
<evidence type="ECO:0000256" key="1">
    <source>
        <dbReference type="SAM" id="MobiDB-lite"/>
    </source>
</evidence>
<reference evidence="2" key="2">
    <citation type="submission" date="2020-03" db="EMBL/GenBank/DDBJ databases">
        <authorList>
            <person name="Fu F.-F."/>
            <person name="Chen J."/>
        </authorList>
    </citation>
    <scope>NUCLEOTIDE SEQUENCE</scope>
    <source>
        <strain evidence="2">Lc1</strain>
    </source>
</reference>
<feature type="region of interest" description="Disordered" evidence="1">
    <location>
        <begin position="1"/>
        <end position="55"/>
    </location>
</feature>
<dbReference type="EMBL" id="WVTB01000039">
    <property type="protein sequence ID" value="KAF3805848.1"/>
    <property type="molecule type" value="Genomic_DNA"/>
</dbReference>
<feature type="compositionally biased region" description="Basic and acidic residues" evidence="1">
    <location>
        <begin position="27"/>
        <end position="50"/>
    </location>
</feature>
<dbReference type="InterPro" id="IPR011992">
    <property type="entry name" value="EF-hand-dom_pair"/>
</dbReference>
<gene>
    <name evidence="2" type="ORF">GCG54_00015408</name>
</gene>
<keyword evidence="3" id="KW-1185">Reference proteome</keyword>
<comment type="caution">
    <text evidence="2">The sequence shown here is derived from an EMBL/GenBank/DDBJ whole genome shotgun (WGS) entry which is preliminary data.</text>
</comment>
<evidence type="ECO:0000313" key="3">
    <source>
        <dbReference type="Proteomes" id="UP000613401"/>
    </source>
</evidence>
<dbReference type="AlphaFoldDB" id="A0A8H4FKP0"/>
<feature type="compositionally biased region" description="Polar residues" evidence="1">
    <location>
        <begin position="1"/>
        <end position="13"/>
    </location>
</feature>
<evidence type="ECO:0000313" key="2">
    <source>
        <dbReference type="EMBL" id="KAF3805848.1"/>
    </source>
</evidence>
<organism evidence="2 3">
    <name type="scientific">Colletotrichum gloeosporioides</name>
    <name type="common">Anthracnose fungus</name>
    <name type="synonym">Glomerella cingulata</name>
    <dbReference type="NCBI Taxonomy" id="474922"/>
    <lineage>
        <taxon>Eukaryota</taxon>
        <taxon>Fungi</taxon>
        <taxon>Dikarya</taxon>
        <taxon>Ascomycota</taxon>
        <taxon>Pezizomycotina</taxon>
        <taxon>Sordariomycetes</taxon>
        <taxon>Hypocreomycetidae</taxon>
        <taxon>Glomerellales</taxon>
        <taxon>Glomerellaceae</taxon>
        <taxon>Colletotrichum</taxon>
        <taxon>Colletotrichum gloeosporioides species complex</taxon>
    </lineage>
</organism>
<accession>A0A8H4FKP0</accession>
<dbReference type="SUPFAM" id="SSF47473">
    <property type="entry name" value="EF-hand"/>
    <property type="match status" value="1"/>
</dbReference>